<gene>
    <name evidence="2" type="ORF">SAMN02745172_03693</name>
</gene>
<reference evidence="2 3" key="1">
    <citation type="submission" date="2016-12" db="EMBL/GenBank/DDBJ databases">
        <authorList>
            <person name="Song W.-J."/>
            <person name="Kurnit D.M."/>
        </authorList>
    </citation>
    <scope>NUCLEOTIDE SEQUENCE [LARGE SCALE GENOMIC DNA]</scope>
    <source>
        <strain evidence="2 3">DSM 19599</strain>
    </source>
</reference>
<name>A0A1M7ZQ90_9HYPH</name>
<accession>A0A1M7ZQ90</accession>
<dbReference type="InterPro" id="IPR036709">
    <property type="entry name" value="Autotransporte_beta_dom_sf"/>
</dbReference>
<dbReference type="Proteomes" id="UP000186406">
    <property type="component" value="Unassembled WGS sequence"/>
</dbReference>
<dbReference type="EMBL" id="FRXO01000009">
    <property type="protein sequence ID" value="SHO67031.1"/>
    <property type="molecule type" value="Genomic_DNA"/>
</dbReference>
<dbReference type="RefSeq" id="WP_139282595.1">
    <property type="nucleotide sequence ID" value="NZ_FRXO01000009.1"/>
</dbReference>
<proteinExistence type="predicted"/>
<dbReference type="NCBIfam" id="TIGR01414">
    <property type="entry name" value="autotrans_barl"/>
    <property type="match status" value="1"/>
</dbReference>
<evidence type="ECO:0000313" key="3">
    <source>
        <dbReference type="Proteomes" id="UP000186406"/>
    </source>
</evidence>
<dbReference type="STRING" id="1123029.SAMN02745172_03693"/>
<dbReference type="SUPFAM" id="SSF103515">
    <property type="entry name" value="Autotransporter"/>
    <property type="match status" value="1"/>
</dbReference>
<dbReference type="Gene3D" id="2.40.128.130">
    <property type="entry name" value="Autotransporter beta-domain"/>
    <property type="match status" value="1"/>
</dbReference>
<feature type="domain" description="Autotransporter" evidence="1">
    <location>
        <begin position="1"/>
        <end position="101"/>
    </location>
</feature>
<dbReference type="GO" id="GO:0019867">
    <property type="term" value="C:outer membrane"/>
    <property type="evidence" value="ECO:0007669"/>
    <property type="project" value="InterPro"/>
</dbReference>
<dbReference type="Pfam" id="PF03797">
    <property type="entry name" value="Autotransporter"/>
    <property type="match status" value="1"/>
</dbReference>
<dbReference type="PROSITE" id="PS51208">
    <property type="entry name" value="AUTOTRANSPORTER"/>
    <property type="match status" value="1"/>
</dbReference>
<feature type="non-terminal residue" evidence="2">
    <location>
        <position position="1"/>
    </location>
</feature>
<sequence>TLGIRAATEFALGNGATLVPHLSLGWQHAFGDVNTSAALAFTSGGTPFSVAGLPIARDTAILGAGIDYDFTDKVSASLSYNGQFASGVSDNAFKGSLNIRF</sequence>
<organism evidence="2 3">
    <name type="scientific">Pseudoxanthobacter soli DSM 19599</name>
    <dbReference type="NCBI Taxonomy" id="1123029"/>
    <lineage>
        <taxon>Bacteria</taxon>
        <taxon>Pseudomonadati</taxon>
        <taxon>Pseudomonadota</taxon>
        <taxon>Alphaproteobacteria</taxon>
        <taxon>Hyphomicrobiales</taxon>
        <taxon>Segnochrobactraceae</taxon>
        <taxon>Pseudoxanthobacter</taxon>
    </lineage>
</organism>
<dbReference type="InterPro" id="IPR006315">
    <property type="entry name" value="OM_autotransptr_brl_dom"/>
</dbReference>
<keyword evidence="3" id="KW-1185">Reference proteome</keyword>
<evidence type="ECO:0000313" key="2">
    <source>
        <dbReference type="EMBL" id="SHO67031.1"/>
    </source>
</evidence>
<dbReference type="AlphaFoldDB" id="A0A1M7ZQ90"/>
<protein>
    <submittedName>
        <fullName evidence="2">Outer membrane autotransporter barrel domain-containing protein</fullName>
    </submittedName>
</protein>
<dbReference type="OrthoDB" id="7195851at2"/>
<dbReference type="InterPro" id="IPR005546">
    <property type="entry name" value="Autotransporte_beta"/>
</dbReference>
<evidence type="ECO:0000259" key="1">
    <source>
        <dbReference type="PROSITE" id="PS51208"/>
    </source>
</evidence>